<dbReference type="PANTHER" id="PTHR30221:SF1">
    <property type="entry name" value="SMALL-CONDUCTANCE MECHANOSENSITIVE CHANNEL"/>
    <property type="match status" value="1"/>
</dbReference>
<dbReference type="AlphaFoldDB" id="X1CPV5"/>
<sequence>IKEPGTGTGTKADSRFDRALWIDLNEISDHPKGDLQDGLPTYRDLLGRIETPKKTVDILLQRIPRQDGVFIWKISNRTVAEIPHLYKYFGFRKFEEWLSKQIPDYTVLGWKLWQWVIFLVLFGLAYAGAFLLTLFVGLLLQKKDSVIRLQASRLVTGPLRILLWLLLIYPGIHYIGPSASVRAIMHAGTLVIIGLTWTTIAIGNFTFNVWAERLRKRGQESITILLRPVKKILNIFVIVMAVLLWLDNIGFNISTLLAGLGVGGLAIALASQDTLKNFIGSIIILLDKPYKIGQRIVVKGHDGIVEEIGLRSTRLRLLNGNQTTIPNEEMARLDIENIGRR</sequence>
<dbReference type="EMBL" id="BART01010191">
    <property type="protein sequence ID" value="GAG86301.1"/>
    <property type="molecule type" value="Genomic_DNA"/>
</dbReference>
<proteinExistence type="inferred from homology"/>
<dbReference type="GO" id="GO:0005886">
    <property type="term" value="C:plasma membrane"/>
    <property type="evidence" value="ECO:0007669"/>
    <property type="project" value="UniProtKB-SubCell"/>
</dbReference>
<organism evidence="10">
    <name type="scientific">marine sediment metagenome</name>
    <dbReference type="NCBI Taxonomy" id="412755"/>
    <lineage>
        <taxon>unclassified sequences</taxon>
        <taxon>metagenomes</taxon>
        <taxon>ecological metagenomes</taxon>
    </lineage>
</organism>
<dbReference type="Gene3D" id="2.30.30.60">
    <property type="match status" value="1"/>
</dbReference>
<feature type="transmembrane region" description="Helical" evidence="7">
    <location>
        <begin position="112"/>
        <end position="140"/>
    </location>
</feature>
<feature type="transmembrane region" description="Helical" evidence="7">
    <location>
        <begin position="183"/>
        <end position="207"/>
    </location>
</feature>
<dbReference type="PANTHER" id="PTHR30221">
    <property type="entry name" value="SMALL-CONDUCTANCE MECHANOSENSITIVE CHANNEL"/>
    <property type="match status" value="1"/>
</dbReference>
<feature type="transmembrane region" description="Helical" evidence="7">
    <location>
        <begin position="161"/>
        <end position="177"/>
    </location>
</feature>
<evidence type="ECO:0000256" key="3">
    <source>
        <dbReference type="ARBA" id="ARBA00022475"/>
    </source>
</evidence>
<dbReference type="InterPro" id="IPR045275">
    <property type="entry name" value="MscS_archaea/bacteria_type"/>
</dbReference>
<evidence type="ECO:0000259" key="8">
    <source>
        <dbReference type="Pfam" id="PF00924"/>
    </source>
</evidence>
<evidence type="ECO:0000259" key="9">
    <source>
        <dbReference type="Pfam" id="PF21088"/>
    </source>
</evidence>
<dbReference type="SUPFAM" id="SSF50182">
    <property type="entry name" value="Sm-like ribonucleoproteins"/>
    <property type="match status" value="1"/>
</dbReference>
<comment type="subcellular location">
    <subcellularLocation>
        <location evidence="1">Cell membrane</location>
        <topology evidence="1">Multi-pass membrane protein</topology>
    </subcellularLocation>
</comment>
<feature type="domain" description="Mechanosensitive ion channel MscS" evidence="8">
    <location>
        <begin position="273"/>
        <end position="338"/>
    </location>
</feature>
<comment type="caution">
    <text evidence="10">The sequence shown here is derived from an EMBL/GenBank/DDBJ whole genome shotgun (WGS) entry which is preliminary data.</text>
</comment>
<dbReference type="InterPro" id="IPR010920">
    <property type="entry name" value="LSM_dom_sf"/>
</dbReference>
<evidence type="ECO:0000256" key="5">
    <source>
        <dbReference type="ARBA" id="ARBA00022989"/>
    </source>
</evidence>
<evidence type="ECO:0000256" key="6">
    <source>
        <dbReference type="ARBA" id="ARBA00023136"/>
    </source>
</evidence>
<dbReference type="Gene3D" id="1.10.287.1260">
    <property type="match status" value="1"/>
</dbReference>
<reference evidence="10" key="1">
    <citation type="journal article" date="2014" name="Front. Microbiol.">
        <title>High frequency of phylogenetically diverse reductive dehalogenase-homologous genes in deep subseafloor sedimentary metagenomes.</title>
        <authorList>
            <person name="Kawai M."/>
            <person name="Futagami T."/>
            <person name="Toyoda A."/>
            <person name="Takaki Y."/>
            <person name="Nishi S."/>
            <person name="Hori S."/>
            <person name="Arai W."/>
            <person name="Tsubouchi T."/>
            <person name="Morono Y."/>
            <person name="Uchiyama I."/>
            <person name="Ito T."/>
            <person name="Fujiyama A."/>
            <person name="Inagaki F."/>
            <person name="Takami H."/>
        </authorList>
    </citation>
    <scope>NUCLEOTIDE SEQUENCE</scope>
    <source>
        <strain evidence="10">Expedition CK06-06</strain>
    </source>
</reference>
<evidence type="ECO:0000256" key="7">
    <source>
        <dbReference type="SAM" id="Phobius"/>
    </source>
</evidence>
<feature type="domain" description="Mechanosensitive ion channel transmembrane helices 2/3" evidence="9">
    <location>
        <begin position="231"/>
        <end position="272"/>
    </location>
</feature>
<feature type="transmembrane region" description="Helical" evidence="7">
    <location>
        <begin position="228"/>
        <end position="246"/>
    </location>
</feature>
<evidence type="ECO:0008006" key="11">
    <source>
        <dbReference type="Google" id="ProtNLM"/>
    </source>
</evidence>
<dbReference type="GO" id="GO:0008381">
    <property type="term" value="F:mechanosensitive monoatomic ion channel activity"/>
    <property type="evidence" value="ECO:0007669"/>
    <property type="project" value="InterPro"/>
</dbReference>
<name>X1CPV5_9ZZZZ</name>
<accession>X1CPV5</accession>
<dbReference type="InterPro" id="IPR023408">
    <property type="entry name" value="MscS_beta-dom_sf"/>
</dbReference>
<evidence type="ECO:0000256" key="1">
    <source>
        <dbReference type="ARBA" id="ARBA00004651"/>
    </source>
</evidence>
<feature type="non-terminal residue" evidence="10">
    <location>
        <position position="341"/>
    </location>
</feature>
<dbReference type="SUPFAM" id="SSF82861">
    <property type="entry name" value="Mechanosensitive channel protein MscS (YggB), transmembrane region"/>
    <property type="match status" value="1"/>
</dbReference>
<keyword evidence="4 7" id="KW-0812">Transmembrane</keyword>
<dbReference type="InterPro" id="IPR011014">
    <property type="entry name" value="MscS_channel_TM-2"/>
</dbReference>
<keyword evidence="6 7" id="KW-0472">Membrane</keyword>
<dbReference type="InterPro" id="IPR049142">
    <property type="entry name" value="MS_channel_1st"/>
</dbReference>
<feature type="non-terminal residue" evidence="10">
    <location>
        <position position="1"/>
    </location>
</feature>
<dbReference type="InterPro" id="IPR006685">
    <property type="entry name" value="MscS_channel_2nd"/>
</dbReference>
<comment type="similarity">
    <text evidence="2">Belongs to the MscS (TC 1.A.23) family.</text>
</comment>
<feature type="transmembrane region" description="Helical" evidence="7">
    <location>
        <begin position="252"/>
        <end position="270"/>
    </location>
</feature>
<gene>
    <name evidence="10" type="ORF">S01H4_22289</name>
</gene>
<dbReference type="Pfam" id="PF00924">
    <property type="entry name" value="MS_channel_2nd"/>
    <property type="match status" value="1"/>
</dbReference>
<keyword evidence="5 7" id="KW-1133">Transmembrane helix</keyword>
<dbReference type="Pfam" id="PF21088">
    <property type="entry name" value="MS_channel_1st"/>
    <property type="match status" value="1"/>
</dbReference>
<keyword evidence="3" id="KW-1003">Cell membrane</keyword>
<evidence type="ECO:0000256" key="2">
    <source>
        <dbReference type="ARBA" id="ARBA00008017"/>
    </source>
</evidence>
<protein>
    <recommendedName>
        <fullName evidence="11">Mechanosensitive ion channel inner membrane domain-containing protein</fullName>
    </recommendedName>
</protein>
<evidence type="ECO:0000256" key="4">
    <source>
        <dbReference type="ARBA" id="ARBA00022692"/>
    </source>
</evidence>
<evidence type="ECO:0000313" key="10">
    <source>
        <dbReference type="EMBL" id="GAG86301.1"/>
    </source>
</evidence>